<dbReference type="FunFam" id="3.40.50.800:FF:000001">
    <property type="entry name" value="Threonine--tRNA ligase"/>
    <property type="match status" value="1"/>
</dbReference>
<dbReference type="InterPro" id="IPR002314">
    <property type="entry name" value="aa-tRNA-synt_IIb"/>
</dbReference>
<keyword evidence="5 13" id="KW-0479">Metal-binding</keyword>
<evidence type="ECO:0000259" key="15">
    <source>
        <dbReference type="PROSITE" id="PS51880"/>
    </source>
</evidence>
<evidence type="ECO:0000256" key="9">
    <source>
        <dbReference type="ARBA" id="ARBA00022884"/>
    </source>
</evidence>
<keyword evidence="4 13" id="KW-0436">Ligase</keyword>
<evidence type="ECO:0000256" key="8">
    <source>
        <dbReference type="ARBA" id="ARBA00022840"/>
    </source>
</evidence>
<dbReference type="OrthoDB" id="5287277at2"/>
<dbReference type="Pfam" id="PF03129">
    <property type="entry name" value="HGTP_anticodon"/>
    <property type="match status" value="1"/>
</dbReference>
<keyword evidence="10 13" id="KW-0648">Protein biosynthesis</keyword>
<dbReference type="HAMAP" id="MF_00184">
    <property type="entry name" value="Thr_tRNA_synth"/>
    <property type="match status" value="1"/>
</dbReference>
<dbReference type="InterPro" id="IPR033728">
    <property type="entry name" value="ThrRS_core"/>
</dbReference>
<evidence type="ECO:0000256" key="2">
    <source>
        <dbReference type="ARBA" id="ARBA00022490"/>
    </source>
</evidence>
<dbReference type="InterPro" id="IPR036621">
    <property type="entry name" value="Anticodon-bd_dom_sf"/>
</dbReference>
<feature type="domain" description="TGS" evidence="15">
    <location>
        <begin position="1"/>
        <end position="64"/>
    </location>
</feature>
<dbReference type="InterPro" id="IPR002320">
    <property type="entry name" value="Thr-tRNA-ligase_IIa"/>
</dbReference>
<dbReference type="InterPro" id="IPR012676">
    <property type="entry name" value="TGS-like"/>
</dbReference>
<dbReference type="SUPFAM" id="SSF55681">
    <property type="entry name" value="Class II aaRS and biotin synthetases"/>
    <property type="match status" value="1"/>
</dbReference>
<keyword evidence="11 13" id="KW-0030">Aminoacyl-tRNA synthetase</keyword>
<gene>
    <name evidence="13" type="primary">thrS</name>
    <name evidence="16" type="ORF">JCM31447_08830</name>
</gene>
<comment type="similarity">
    <text evidence="1 13">Belongs to the class-II aminoacyl-tRNA synthetase family.</text>
</comment>
<dbReference type="SUPFAM" id="SSF55186">
    <property type="entry name" value="ThrRS/AlaRS common domain"/>
    <property type="match status" value="1"/>
</dbReference>
<evidence type="ECO:0000256" key="13">
    <source>
        <dbReference type="HAMAP-Rule" id="MF_00184"/>
    </source>
</evidence>
<evidence type="ECO:0000256" key="7">
    <source>
        <dbReference type="ARBA" id="ARBA00022833"/>
    </source>
</evidence>
<dbReference type="SMART" id="SM00863">
    <property type="entry name" value="tRNA_SAD"/>
    <property type="match status" value="1"/>
</dbReference>
<evidence type="ECO:0000256" key="1">
    <source>
        <dbReference type="ARBA" id="ARBA00008226"/>
    </source>
</evidence>
<comment type="catalytic activity">
    <reaction evidence="12 13">
        <text>tRNA(Thr) + L-threonine + ATP = L-threonyl-tRNA(Thr) + AMP + diphosphate + H(+)</text>
        <dbReference type="Rhea" id="RHEA:24624"/>
        <dbReference type="Rhea" id="RHEA-COMP:9670"/>
        <dbReference type="Rhea" id="RHEA-COMP:9704"/>
        <dbReference type="ChEBI" id="CHEBI:15378"/>
        <dbReference type="ChEBI" id="CHEBI:30616"/>
        <dbReference type="ChEBI" id="CHEBI:33019"/>
        <dbReference type="ChEBI" id="CHEBI:57926"/>
        <dbReference type="ChEBI" id="CHEBI:78442"/>
        <dbReference type="ChEBI" id="CHEBI:78534"/>
        <dbReference type="ChEBI" id="CHEBI:456215"/>
        <dbReference type="EC" id="6.1.1.3"/>
    </reaction>
</comment>
<evidence type="ECO:0000256" key="11">
    <source>
        <dbReference type="ARBA" id="ARBA00023146"/>
    </source>
</evidence>
<dbReference type="InterPro" id="IPR012947">
    <property type="entry name" value="tRNA_SAD"/>
</dbReference>
<dbReference type="EC" id="6.1.1.3" evidence="13"/>
<evidence type="ECO:0000256" key="3">
    <source>
        <dbReference type="ARBA" id="ARBA00022555"/>
    </source>
</evidence>
<evidence type="ECO:0000259" key="14">
    <source>
        <dbReference type="PROSITE" id="PS50862"/>
    </source>
</evidence>
<dbReference type="PRINTS" id="PR01047">
    <property type="entry name" value="TRNASYNTHTHR"/>
</dbReference>
<comment type="caution">
    <text evidence="13">Lacks conserved residue(s) required for the propagation of feature annotation.</text>
</comment>
<dbReference type="Pfam" id="PF02824">
    <property type="entry name" value="TGS"/>
    <property type="match status" value="1"/>
</dbReference>
<evidence type="ECO:0000256" key="6">
    <source>
        <dbReference type="ARBA" id="ARBA00022741"/>
    </source>
</evidence>
<dbReference type="Gene3D" id="3.30.980.10">
    <property type="entry name" value="Threonyl-trna Synthetase, Chain A, domain 2"/>
    <property type="match status" value="1"/>
</dbReference>
<dbReference type="Pfam" id="PF00587">
    <property type="entry name" value="tRNA-synt_2b"/>
    <property type="match status" value="1"/>
</dbReference>
<dbReference type="KEGG" id="sbf:JCM31447_08830"/>
<dbReference type="PANTHER" id="PTHR11451">
    <property type="entry name" value="THREONINE-TRNA LIGASE"/>
    <property type="match status" value="1"/>
</dbReference>
<reference evidence="16 17" key="1">
    <citation type="submission" date="2018-12" db="EMBL/GenBank/DDBJ databases">
        <title>Rubrispira sanarue gen. nov., sp., nov., a member of the order Silvanigrellales, isolated from a brackish lake in Hamamatsu Japan.</title>
        <authorList>
            <person name="Maejima Y."/>
            <person name="Iino T."/>
            <person name="Muraguchi Y."/>
            <person name="Fukuda K."/>
            <person name="Nojiri H."/>
            <person name="Ohkuma M."/>
            <person name="Moriuchi R."/>
            <person name="Dohra H."/>
            <person name="Kimbara K."/>
            <person name="Shintani M."/>
        </authorList>
    </citation>
    <scope>NUCLEOTIDE SEQUENCE [LARGE SCALE GENOMIC DNA]</scope>
    <source>
        <strain evidence="16 17">RF1110005</strain>
    </source>
</reference>
<dbReference type="InterPro" id="IPR045864">
    <property type="entry name" value="aa-tRNA-synth_II/BPL/LPL"/>
</dbReference>
<dbReference type="Gene3D" id="3.30.930.10">
    <property type="entry name" value="Bira Bifunctional Protein, Domain 2"/>
    <property type="match status" value="1"/>
</dbReference>
<feature type="binding site" evidence="13">
    <location>
        <position position="391"/>
    </location>
    <ligand>
        <name>Zn(2+)</name>
        <dbReference type="ChEBI" id="CHEBI:29105"/>
        <note>catalytic</note>
    </ligand>
</feature>
<dbReference type="SUPFAM" id="SSF52954">
    <property type="entry name" value="Class II aaRS ABD-related"/>
    <property type="match status" value="1"/>
</dbReference>
<keyword evidence="2 13" id="KW-0963">Cytoplasm</keyword>
<dbReference type="PROSITE" id="PS51880">
    <property type="entry name" value="TGS"/>
    <property type="match status" value="1"/>
</dbReference>
<dbReference type="InterPro" id="IPR006195">
    <property type="entry name" value="aa-tRNA-synth_II"/>
</dbReference>
<dbReference type="PROSITE" id="PS50862">
    <property type="entry name" value="AA_TRNA_LIGASE_II"/>
    <property type="match status" value="1"/>
</dbReference>
<dbReference type="GO" id="GO:0046872">
    <property type="term" value="F:metal ion binding"/>
    <property type="evidence" value="ECO:0007669"/>
    <property type="project" value="UniProtKB-KW"/>
</dbReference>
<sequence length="649" mass="72890">MSSTVQVFLPDGSSRSLSTPATILDLAASIGSGLAKSAIAGKINGQSVDLDTPLTNGVKVEIITDRTKEGVEIIRHSTAHIMAMAIQELFPGTQITIGPVVENQFYYDVYPKEGTKIGTNDFPLIEKKMQEIVAKNIPVKRRVVSKDEAVAHFSKLGEKFKVEIVEALPEEGEIKIYGIGEWDDLCRGPHVPATGKLGAFKLMSVAGAYWRANKDNEQLVRIYGTAWANKKDLDAYLNMLEEAKKRDHILLGRQLNLFTLMSDIAPGAAFFFPNGAKLFTLLQNYIRVKWAKFGFQEIQSPQVMNVNLWKVSGHYENYREDMYVFKDDHDDEFGIKPMSCPGHVRMFMVGQKSYRDLPLRYGEFGIVHRNELSGTLHGLTRVRRITQDDGHIFCMLGQVQTEIVSALQFVKEAYSELGFNEVTYMLSTRPDNRMGAEEVWDIAEKALEDSLKEAQVQYSINPGDGAFYGPKIDFKVKDAIGRMHQCATIQLDFLMPMRFGATYQAANNTQEIPVMIHRAVLGSIERFMGVFIEHCAGHFPLGFAPIQCRVVTVTEAQEDYARKVSQYLKENGVRVETDFSNDKLGAKIRDAQLLKIPYMLVIGDKEAQTNTLTARYRDGKNLAPMSPEDFLTHVKSECGSFWGIDTNQK</sequence>
<dbReference type="FunFam" id="3.30.980.10:FF:000005">
    <property type="entry name" value="Threonyl-tRNA synthetase, mitochondrial"/>
    <property type="match status" value="1"/>
</dbReference>
<dbReference type="EMBL" id="AP019368">
    <property type="protein sequence ID" value="BBH52442.1"/>
    <property type="molecule type" value="Genomic_DNA"/>
</dbReference>
<dbReference type="CDD" id="cd00771">
    <property type="entry name" value="ThrRS_core"/>
    <property type="match status" value="1"/>
</dbReference>
<dbReference type="GO" id="GO:0005829">
    <property type="term" value="C:cytosol"/>
    <property type="evidence" value="ECO:0007669"/>
    <property type="project" value="TreeGrafter"/>
</dbReference>
<dbReference type="InterPro" id="IPR004154">
    <property type="entry name" value="Anticodon-bd"/>
</dbReference>
<dbReference type="CDD" id="cd00860">
    <property type="entry name" value="ThrRS_anticodon"/>
    <property type="match status" value="1"/>
</dbReference>
<feature type="binding site" evidence="13">
    <location>
        <position position="340"/>
    </location>
    <ligand>
        <name>Zn(2+)</name>
        <dbReference type="ChEBI" id="CHEBI:29105"/>
        <note>catalytic</note>
    </ligand>
</feature>
<dbReference type="FunFam" id="3.30.930.10:FF:000002">
    <property type="entry name" value="Threonine--tRNA ligase"/>
    <property type="match status" value="1"/>
</dbReference>
<dbReference type="InterPro" id="IPR004095">
    <property type="entry name" value="TGS"/>
</dbReference>
<dbReference type="NCBIfam" id="TIGR00418">
    <property type="entry name" value="thrS"/>
    <property type="match status" value="1"/>
</dbReference>
<keyword evidence="7 13" id="KW-0862">Zinc</keyword>
<dbReference type="FunFam" id="3.30.54.20:FF:000002">
    <property type="entry name" value="Threonine--tRNA ligase"/>
    <property type="match status" value="1"/>
</dbReference>
<comment type="subcellular location">
    <subcellularLocation>
        <location evidence="13">Cytoplasm</location>
    </subcellularLocation>
</comment>
<comment type="subunit">
    <text evidence="13">Homodimer.</text>
</comment>
<dbReference type="Pfam" id="PF07973">
    <property type="entry name" value="tRNA_SAD"/>
    <property type="match status" value="1"/>
</dbReference>
<keyword evidence="6 13" id="KW-0547">Nucleotide-binding</keyword>
<dbReference type="SUPFAM" id="SSF81271">
    <property type="entry name" value="TGS-like"/>
    <property type="match status" value="1"/>
</dbReference>
<organism evidence="16 17">
    <name type="scientific">Fluviispira sanaruensis</name>
    <dbReference type="NCBI Taxonomy" id="2493639"/>
    <lineage>
        <taxon>Bacteria</taxon>
        <taxon>Pseudomonadati</taxon>
        <taxon>Bdellovibrionota</taxon>
        <taxon>Oligoflexia</taxon>
        <taxon>Silvanigrellales</taxon>
        <taxon>Silvanigrellaceae</taxon>
        <taxon>Fluviispira</taxon>
    </lineage>
</organism>
<dbReference type="Proteomes" id="UP000291236">
    <property type="component" value="Chromosome"/>
</dbReference>
<evidence type="ECO:0000256" key="12">
    <source>
        <dbReference type="ARBA" id="ARBA00049515"/>
    </source>
</evidence>
<dbReference type="GO" id="GO:0004829">
    <property type="term" value="F:threonine-tRNA ligase activity"/>
    <property type="evidence" value="ECO:0007669"/>
    <property type="project" value="UniProtKB-UniRule"/>
</dbReference>
<dbReference type="Gene3D" id="3.10.20.30">
    <property type="match status" value="1"/>
</dbReference>
<evidence type="ECO:0000256" key="4">
    <source>
        <dbReference type="ARBA" id="ARBA00022598"/>
    </source>
</evidence>
<keyword evidence="9 13" id="KW-0694">RNA-binding</keyword>
<dbReference type="GO" id="GO:0000049">
    <property type="term" value="F:tRNA binding"/>
    <property type="evidence" value="ECO:0007669"/>
    <property type="project" value="UniProtKB-KW"/>
</dbReference>
<keyword evidence="8 13" id="KW-0067">ATP-binding</keyword>
<keyword evidence="3 13" id="KW-0820">tRNA-binding</keyword>
<feature type="binding site" evidence="13">
    <location>
        <position position="517"/>
    </location>
    <ligand>
        <name>Zn(2+)</name>
        <dbReference type="ChEBI" id="CHEBI:29105"/>
        <note>catalytic</note>
    </ligand>
</feature>
<evidence type="ECO:0000256" key="10">
    <source>
        <dbReference type="ARBA" id="ARBA00022917"/>
    </source>
</evidence>
<dbReference type="PANTHER" id="PTHR11451:SF44">
    <property type="entry name" value="THREONINE--TRNA LIGASE, CHLOROPLASTIC_MITOCHONDRIAL 2"/>
    <property type="match status" value="1"/>
</dbReference>
<dbReference type="GO" id="GO:0006435">
    <property type="term" value="P:threonyl-tRNA aminoacylation"/>
    <property type="evidence" value="ECO:0007669"/>
    <property type="project" value="UniProtKB-UniRule"/>
</dbReference>
<dbReference type="CDD" id="cd01667">
    <property type="entry name" value="TGS_ThrRS"/>
    <property type="match status" value="1"/>
</dbReference>
<comment type="cofactor">
    <cofactor evidence="13">
        <name>Zn(2+)</name>
        <dbReference type="ChEBI" id="CHEBI:29105"/>
    </cofactor>
    <text evidence="13">Binds 1 zinc ion per subunit.</text>
</comment>
<dbReference type="Gene3D" id="3.30.54.20">
    <property type="match status" value="1"/>
</dbReference>
<feature type="domain" description="Aminoacyl-transfer RNA synthetases class-II family profile" evidence="14">
    <location>
        <begin position="247"/>
        <end position="540"/>
    </location>
</feature>
<dbReference type="InterPro" id="IPR012675">
    <property type="entry name" value="Beta-grasp_dom_sf"/>
</dbReference>
<protein>
    <recommendedName>
        <fullName evidence="13">Threonine--tRNA ligase</fullName>
        <ecNumber evidence="13">6.1.1.3</ecNumber>
    </recommendedName>
    <alternativeName>
        <fullName evidence="13">Threonyl-tRNA synthetase</fullName>
        <shortName evidence="13">ThrRS</shortName>
    </alternativeName>
</protein>
<evidence type="ECO:0000313" key="17">
    <source>
        <dbReference type="Proteomes" id="UP000291236"/>
    </source>
</evidence>
<accession>A0A4P2VUC4</accession>
<dbReference type="InterPro" id="IPR047246">
    <property type="entry name" value="ThrRS_anticodon"/>
</dbReference>
<keyword evidence="17" id="KW-1185">Reference proteome</keyword>
<evidence type="ECO:0000256" key="5">
    <source>
        <dbReference type="ARBA" id="ARBA00022723"/>
    </source>
</evidence>
<dbReference type="GO" id="GO:0005524">
    <property type="term" value="F:ATP binding"/>
    <property type="evidence" value="ECO:0007669"/>
    <property type="project" value="UniProtKB-UniRule"/>
</dbReference>
<name>A0A4P2VUC4_FLUSA</name>
<dbReference type="RefSeq" id="WP_130606951.1">
    <property type="nucleotide sequence ID" value="NZ_AP019368.1"/>
</dbReference>
<dbReference type="InterPro" id="IPR018163">
    <property type="entry name" value="Thr/Ala-tRNA-synth_IIc_edit"/>
</dbReference>
<evidence type="ECO:0000313" key="16">
    <source>
        <dbReference type="EMBL" id="BBH52442.1"/>
    </source>
</evidence>
<dbReference type="Gene3D" id="3.40.50.800">
    <property type="entry name" value="Anticodon-binding domain"/>
    <property type="match status" value="1"/>
</dbReference>
<dbReference type="AlphaFoldDB" id="A0A4P2VUC4"/>
<proteinExistence type="inferred from homology"/>